<dbReference type="OrthoDB" id="5985508at2759"/>
<evidence type="ECO:0008006" key="4">
    <source>
        <dbReference type="Google" id="ProtNLM"/>
    </source>
</evidence>
<dbReference type="Proteomes" id="UP000014760">
    <property type="component" value="Unassembled WGS sequence"/>
</dbReference>
<evidence type="ECO:0000313" key="2">
    <source>
        <dbReference type="EnsemblMetazoa" id="CapteP212105"/>
    </source>
</evidence>
<organism evidence="1">
    <name type="scientific">Capitella teleta</name>
    <name type="common">Polychaete worm</name>
    <dbReference type="NCBI Taxonomy" id="283909"/>
    <lineage>
        <taxon>Eukaryota</taxon>
        <taxon>Metazoa</taxon>
        <taxon>Spiralia</taxon>
        <taxon>Lophotrochozoa</taxon>
        <taxon>Annelida</taxon>
        <taxon>Polychaeta</taxon>
        <taxon>Sedentaria</taxon>
        <taxon>Scolecida</taxon>
        <taxon>Capitellidae</taxon>
        <taxon>Capitella</taxon>
    </lineage>
</organism>
<dbReference type="AlphaFoldDB" id="R7V9H6"/>
<reference evidence="2" key="3">
    <citation type="submission" date="2015-06" db="UniProtKB">
        <authorList>
            <consortium name="EnsemblMetazoa"/>
        </authorList>
    </citation>
    <scope>IDENTIFICATION</scope>
</reference>
<dbReference type="EMBL" id="KB296008">
    <property type="protein sequence ID" value="ELU12395.1"/>
    <property type="molecule type" value="Genomic_DNA"/>
</dbReference>
<dbReference type="EnsemblMetazoa" id="CapteT212105">
    <property type="protein sequence ID" value="CapteP212105"/>
    <property type="gene ID" value="CapteG212105"/>
</dbReference>
<name>R7V9H6_CAPTE</name>
<protein>
    <recommendedName>
        <fullName evidence="4">Endonuclease/exonuclease/phosphatase domain-containing protein</fullName>
    </recommendedName>
</protein>
<keyword evidence="3" id="KW-1185">Reference proteome</keyword>
<evidence type="ECO:0000313" key="3">
    <source>
        <dbReference type="Proteomes" id="UP000014760"/>
    </source>
</evidence>
<proteinExistence type="predicted"/>
<reference evidence="3" key="1">
    <citation type="submission" date="2012-12" db="EMBL/GenBank/DDBJ databases">
        <authorList>
            <person name="Hellsten U."/>
            <person name="Grimwood J."/>
            <person name="Chapman J.A."/>
            <person name="Shapiro H."/>
            <person name="Aerts A."/>
            <person name="Otillar R.P."/>
            <person name="Terry A.Y."/>
            <person name="Boore J.L."/>
            <person name="Simakov O."/>
            <person name="Marletaz F."/>
            <person name="Cho S.-J."/>
            <person name="Edsinger-Gonzales E."/>
            <person name="Havlak P."/>
            <person name="Kuo D.-H."/>
            <person name="Larsson T."/>
            <person name="Lv J."/>
            <person name="Arendt D."/>
            <person name="Savage R."/>
            <person name="Osoegawa K."/>
            <person name="de Jong P."/>
            <person name="Lindberg D.R."/>
            <person name="Seaver E.C."/>
            <person name="Weisblat D.A."/>
            <person name="Putnam N.H."/>
            <person name="Grigoriev I.V."/>
            <person name="Rokhsar D.S."/>
        </authorList>
    </citation>
    <scope>NUCLEOTIDE SEQUENCE</scope>
    <source>
        <strain evidence="3">I ESC-2004</strain>
    </source>
</reference>
<gene>
    <name evidence="1" type="ORF">CAPTEDRAFT_212105</name>
</gene>
<dbReference type="STRING" id="283909.R7V9H6"/>
<sequence>MKRMGINILGLSKVRWTDSGKVTPNNHLQKEKALKGFLAISDRVILVKLHSKPMDANIIQVYAPTCDSSTEDIEDFYETCCKSYPGADCGSDHNPVIATVKQKLREAKPSKKLDLELLKTMPKVKEDFVYEVNNRFQVLAETNTTGIETEGRKIAESIRSAAEKTIPPKKRKRKKI</sequence>
<accession>R7V9H6</accession>
<reference evidence="1 3" key="2">
    <citation type="journal article" date="2013" name="Nature">
        <title>Insights into bilaterian evolution from three spiralian genomes.</title>
        <authorList>
            <person name="Simakov O."/>
            <person name="Marletaz F."/>
            <person name="Cho S.J."/>
            <person name="Edsinger-Gonzales E."/>
            <person name="Havlak P."/>
            <person name="Hellsten U."/>
            <person name="Kuo D.H."/>
            <person name="Larsson T."/>
            <person name="Lv J."/>
            <person name="Arendt D."/>
            <person name="Savage R."/>
            <person name="Osoegawa K."/>
            <person name="de Jong P."/>
            <person name="Grimwood J."/>
            <person name="Chapman J.A."/>
            <person name="Shapiro H."/>
            <person name="Aerts A."/>
            <person name="Otillar R.P."/>
            <person name="Terry A.Y."/>
            <person name="Boore J.L."/>
            <person name="Grigoriev I.V."/>
            <person name="Lindberg D.R."/>
            <person name="Seaver E.C."/>
            <person name="Weisblat D.A."/>
            <person name="Putnam N.H."/>
            <person name="Rokhsar D.S."/>
        </authorList>
    </citation>
    <scope>NUCLEOTIDE SEQUENCE</scope>
    <source>
        <strain evidence="1 3">I ESC-2004</strain>
    </source>
</reference>
<evidence type="ECO:0000313" key="1">
    <source>
        <dbReference type="EMBL" id="ELU12395.1"/>
    </source>
</evidence>
<dbReference type="HOGENOM" id="CLU_1526613_0_0_1"/>
<dbReference type="EMBL" id="AMQN01005424">
    <property type="status" value="NOT_ANNOTATED_CDS"/>
    <property type="molecule type" value="Genomic_DNA"/>
</dbReference>